<dbReference type="Proteomes" id="UP000825935">
    <property type="component" value="Chromosome 9"/>
</dbReference>
<gene>
    <name evidence="3" type="ORF">KP509_09G053900</name>
</gene>
<accession>A0A8T2U7F8</accession>
<feature type="domain" description="DUF3741" evidence="2">
    <location>
        <begin position="453"/>
        <end position="467"/>
    </location>
</feature>
<evidence type="ECO:0000256" key="1">
    <source>
        <dbReference type="SAM" id="MobiDB-lite"/>
    </source>
</evidence>
<dbReference type="GO" id="GO:0051513">
    <property type="term" value="P:regulation of monopolar cell growth"/>
    <property type="evidence" value="ECO:0007669"/>
    <property type="project" value="InterPro"/>
</dbReference>
<dbReference type="PANTHER" id="PTHR31680:SF4">
    <property type="entry name" value="LONGIFOLIA PROTEIN"/>
    <property type="match status" value="1"/>
</dbReference>
<feature type="compositionally biased region" description="Polar residues" evidence="1">
    <location>
        <begin position="137"/>
        <end position="147"/>
    </location>
</feature>
<dbReference type="Pfam" id="PF14383">
    <property type="entry name" value="VARLMGL"/>
    <property type="match status" value="1"/>
</dbReference>
<keyword evidence="4" id="KW-1185">Reference proteome</keyword>
<organism evidence="3 4">
    <name type="scientific">Ceratopteris richardii</name>
    <name type="common">Triangle waterfern</name>
    <dbReference type="NCBI Taxonomy" id="49495"/>
    <lineage>
        <taxon>Eukaryota</taxon>
        <taxon>Viridiplantae</taxon>
        <taxon>Streptophyta</taxon>
        <taxon>Embryophyta</taxon>
        <taxon>Tracheophyta</taxon>
        <taxon>Polypodiopsida</taxon>
        <taxon>Polypodiidae</taxon>
        <taxon>Polypodiales</taxon>
        <taxon>Pteridineae</taxon>
        <taxon>Pteridaceae</taxon>
        <taxon>Parkerioideae</taxon>
        <taxon>Ceratopteris</taxon>
    </lineage>
</organism>
<name>A0A8T2U7F8_CERRI</name>
<protein>
    <recommendedName>
        <fullName evidence="2">DUF3741 domain-containing protein</fullName>
    </recommendedName>
</protein>
<reference evidence="3" key="1">
    <citation type="submission" date="2021-08" db="EMBL/GenBank/DDBJ databases">
        <title>WGS assembly of Ceratopteris richardii.</title>
        <authorList>
            <person name="Marchant D.B."/>
            <person name="Chen G."/>
            <person name="Jenkins J."/>
            <person name="Shu S."/>
            <person name="Leebens-Mack J."/>
            <person name="Grimwood J."/>
            <person name="Schmutz J."/>
            <person name="Soltis P."/>
            <person name="Soltis D."/>
            <person name="Chen Z.-H."/>
        </authorList>
    </citation>
    <scope>NUCLEOTIDE SEQUENCE</scope>
    <source>
        <strain evidence="3">Whitten #5841</strain>
        <tissue evidence="3">Leaf</tissue>
    </source>
</reference>
<feature type="compositionally biased region" description="Low complexity" evidence="1">
    <location>
        <begin position="53"/>
        <end position="64"/>
    </location>
</feature>
<dbReference type="EMBL" id="CM035414">
    <property type="protein sequence ID" value="KAH7429525.1"/>
    <property type="molecule type" value="Genomic_DNA"/>
</dbReference>
<dbReference type="PANTHER" id="PTHR31680">
    <property type="entry name" value="LONGIFOLIA PROTEIN"/>
    <property type="match status" value="1"/>
</dbReference>
<dbReference type="AlphaFoldDB" id="A0A8T2U7F8"/>
<feature type="compositionally biased region" description="Polar residues" evidence="1">
    <location>
        <begin position="764"/>
        <end position="785"/>
    </location>
</feature>
<evidence type="ECO:0000259" key="2">
    <source>
        <dbReference type="Pfam" id="PF14383"/>
    </source>
</evidence>
<dbReference type="OrthoDB" id="2005449at2759"/>
<feature type="region of interest" description="Disordered" evidence="1">
    <location>
        <begin position="828"/>
        <end position="866"/>
    </location>
</feature>
<dbReference type="InterPro" id="IPR032795">
    <property type="entry name" value="DUF3741-assoc"/>
</dbReference>
<sequence length="1137" mass="125198">MAPHIFHVLSDDPARQFGCMAALLHLFHHQPRVSSRRRSDLVDGPSPSMNGHKSFTTKSSAKSAANKRTKDRRCGRKEGNADLSIPTPSSTRERRSLESAPCQYTRSHGSPPKEFKQSRSMQNLPSYSENPNESPSILNSSKTTNYTLREPPLNYKKVEGAYSSPAYDQDYCMVVDTKTGGDVNSNRSLPGSPHVPLAQALKDARRSPRSQVSKSLFAEKLSKADIANHTVSGSLNNAINEHAAARVPYEGAERGRAQTRRNTSSISDGVCSIEALSGLQESVEVIRHFVDELEAQHERKPGRRRSSNAQRWWSHAKSKSRFFRSLDKSRDAENMESSFVNGVAETAAARTSSFDYNEAVRISQKIEETPARFSLDGRELMPKAVMKLREAMRLGVHLDDADSLVKLVSATAAIDRQSPRTDTTAIAGNMIQNNKLLADRSDDLIRQKNMRTNVIARLMGLDALPASRDATAQSSLKPNASEIIRKHDAGVASTLSKIEAPKKFTVDVAFKSFAQLGQVEGNESAFEVRDEGRKHLDWSCKIIGEVPKNLKKEYDGSIADNPGKIYSLSKVKHAVEIMPTAVSPVSDSKPLNLPNRHKRCIEGNLQERQVGAISKQENGTRNVSRADSRMLRVPCRIVVMEPRGMSPRRDFVVDQLANEANVPWPCPDQVSPKSFGMDFPIAEKAVGFNANCETIAADDKSSSRADSFESHILNSRKREKFLKRYSMATDKPKDTHSHRVNGGITVGQELFQKSSLPSVKKRQQQSGFTVTTHAHANQAKRTSAKSAACSEESPITCTRTEREGSEQPRSDAGHVKICNTSFATISFHNPPWPKQKRVESKSLKSDYAGQHDSPNASTGSKENAQQVHSLLDTSNQWGSGMIGNGDIYMEHAEYGINDFLLANRRGSGYTGLLTAAGKISMDHLRSSNVGLESLACARGSRKGQASVLGIACNKVGEDQSTITSACTSATPITELNAVSSVSMDGVPDVAAVLADGRVHIPAFATSAQKTISWPSGDEEHHAQHSTFTFAYKREDYMKGILISLSPGAEDESTSAIMEMGSFQEPFVPGYLPSFFNITPDRHMRCCRLQEFKHEAQFNGEVFTYWTCKLFYPHSNICHPIMLSLEDAILGDLLLETL</sequence>
<feature type="compositionally biased region" description="Polar residues" evidence="1">
    <location>
        <begin position="852"/>
        <end position="866"/>
    </location>
</feature>
<comment type="caution">
    <text evidence="3">The sequence shown here is derived from an EMBL/GenBank/DDBJ whole genome shotgun (WGS) entry which is preliminary data.</text>
</comment>
<feature type="compositionally biased region" description="Basic and acidic residues" evidence="1">
    <location>
        <begin position="799"/>
        <end position="814"/>
    </location>
</feature>
<evidence type="ECO:0000313" key="4">
    <source>
        <dbReference type="Proteomes" id="UP000825935"/>
    </source>
</evidence>
<proteinExistence type="predicted"/>
<feature type="compositionally biased region" description="Low complexity" evidence="1">
    <location>
        <begin position="125"/>
        <end position="136"/>
    </location>
</feature>
<feature type="region of interest" description="Disordered" evidence="1">
    <location>
        <begin position="761"/>
        <end position="814"/>
    </location>
</feature>
<feature type="region of interest" description="Disordered" evidence="1">
    <location>
        <begin position="31"/>
        <end position="150"/>
    </location>
</feature>
<dbReference type="InterPro" id="IPR033334">
    <property type="entry name" value="LNG1/2"/>
</dbReference>
<evidence type="ECO:0000313" key="3">
    <source>
        <dbReference type="EMBL" id="KAH7429525.1"/>
    </source>
</evidence>
<feature type="compositionally biased region" description="Basic residues" evidence="1">
    <location>
        <begin position="65"/>
        <end position="75"/>
    </location>
</feature>